<feature type="compositionally biased region" description="Basic and acidic residues" evidence="1">
    <location>
        <begin position="9"/>
        <end position="75"/>
    </location>
</feature>
<feature type="region of interest" description="Disordered" evidence="1">
    <location>
        <begin position="416"/>
        <end position="443"/>
    </location>
</feature>
<organism evidence="3">
    <name type="scientific">Eremomyces bilateralis CBS 781.70</name>
    <dbReference type="NCBI Taxonomy" id="1392243"/>
    <lineage>
        <taxon>Eukaryota</taxon>
        <taxon>Fungi</taxon>
        <taxon>Dikarya</taxon>
        <taxon>Ascomycota</taxon>
        <taxon>Pezizomycotina</taxon>
        <taxon>Dothideomycetes</taxon>
        <taxon>Dothideomycetes incertae sedis</taxon>
        <taxon>Eremomycetales</taxon>
        <taxon>Eremomycetaceae</taxon>
        <taxon>Eremomyces</taxon>
    </lineage>
</organism>
<keyword evidence="4" id="KW-1185">Reference proteome</keyword>
<dbReference type="Proteomes" id="UP000504638">
    <property type="component" value="Unplaced"/>
</dbReference>
<feature type="domain" description="DUF8035" evidence="2">
    <location>
        <begin position="209"/>
        <end position="261"/>
    </location>
</feature>
<evidence type="ECO:0000313" key="5">
    <source>
        <dbReference type="RefSeq" id="XP_033534836.1"/>
    </source>
</evidence>
<feature type="compositionally biased region" description="Low complexity" evidence="1">
    <location>
        <begin position="185"/>
        <end position="205"/>
    </location>
</feature>
<gene>
    <name evidence="3 5" type="ORF">P152DRAFT_481327</name>
</gene>
<dbReference type="Pfam" id="PF26118">
    <property type="entry name" value="DUF8035"/>
    <property type="match status" value="1"/>
</dbReference>
<protein>
    <recommendedName>
        <fullName evidence="2">DUF8035 domain-containing protein</fullName>
    </recommendedName>
</protein>
<feature type="compositionally biased region" description="Basic and acidic residues" evidence="1">
    <location>
        <begin position="114"/>
        <end position="128"/>
    </location>
</feature>
<accession>A0A6G1G539</accession>
<dbReference type="AlphaFoldDB" id="A0A6G1G539"/>
<dbReference type="InterPro" id="IPR058348">
    <property type="entry name" value="DUF8035"/>
</dbReference>
<reference evidence="5" key="2">
    <citation type="submission" date="2020-04" db="EMBL/GenBank/DDBJ databases">
        <authorList>
            <consortium name="NCBI Genome Project"/>
        </authorList>
    </citation>
    <scope>NUCLEOTIDE SEQUENCE</scope>
    <source>
        <strain evidence="5">CBS 781.70</strain>
    </source>
</reference>
<feature type="compositionally biased region" description="Basic residues" evidence="1">
    <location>
        <begin position="174"/>
        <end position="184"/>
    </location>
</feature>
<evidence type="ECO:0000313" key="3">
    <source>
        <dbReference type="EMBL" id="KAF1813205.1"/>
    </source>
</evidence>
<evidence type="ECO:0000256" key="1">
    <source>
        <dbReference type="SAM" id="MobiDB-lite"/>
    </source>
</evidence>
<feature type="region of interest" description="Disordered" evidence="1">
    <location>
        <begin position="1"/>
        <end position="207"/>
    </location>
</feature>
<dbReference type="OrthoDB" id="2192830at2759"/>
<dbReference type="EMBL" id="ML975155">
    <property type="protein sequence ID" value="KAF1813205.1"/>
    <property type="molecule type" value="Genomic_DNA"/>
</dbReference>
<reference evidence="3 5" key="1">
    <citation type="submission" date="2020-01" db="EMBL/GenBank/DDBJ databases">
        <authorList>
            <consortium name="DOE Joint Genome Institute"/>
            <person name="Haridas S."/>
            <person name="Albert R."/>
            <person name="Binder M."/>
            <person name="Bloem J."/>
            <person name="Labutti K."/>
            <person name="Salamov A."/>
            <person name="Andreopoulos B."/>
            <person name="Baker S.E."/>
            <person name="Barry K."/>
            <person name="Bills G."/>
            <person name="Bluhm B.H."/>
            <person name="Cannon C."/>
            <person name="Castanera R."/>
            <person name="Culley D.E."/>
            <person name="Daum C."/>
            <person name="Ezra D."/>
            <person name="Gonzalez J.B."/>
            <person name="Henrissat B."/>
            <person name="Kuo A."/>
            <person name="Liang C."/>
            <person name="Lipzen A."/>
            <person name="Lutzoni F."/>
            <person name="Magnuson J."/>
            <person name="Mondo S."/>
            <person name="Nolan M."/>
            <person name="Ohm R."/>
            <person name="Pangilinan J."/>
            <person name="Park H.-J."/>
            <person name="Ramirez L."/>
            <person name="Alfaro M."/>
            <person name="Sun H."/>
            <person name="Tritt A."/>
            <person name="Yoshinaga Y."/>
            <person name="Zwiers L.-H."/>
            <person name="Turgeon B.G."/>
            <person name="Goodwin S.B."/>
            <person name="Spatafora J.W."/>
            <person name="Crous P.W."/>
            <person name="Grigoriev I.V."/>
        </authorList>
    </citation>
    <scope>NUCLEOTIDE SEQUENCE</scope>
    <source>
        <strain evidence="3 5">CBS 781.70</strain>
    </source>
</reference>
<evidence type="ECO:0000259" key="2">
    <source>
        <dbReference type="Pfam" id="PF26118"/>
    </source>
</evidence>
<feature type="region of interest" description="Disordered" evidence="1">
    <location>
        <begin position="328"/>
        <end position="356"/>
    </location>
</feature>
<dbReference type="RefSeq" id="XP_033534836.1">
    <property type="nucleotide sequence ID" value="XM_033681811.1"/>
</dbReference>
<feature type="compositionally biased region" description="Basic and acidic residues" evidence="1">
    <location>
        <begin position="154"/>
        <end position="173"/>
    </location>
</feature>
<evidence type="ECO:0000313" key="4">
    <source>
        <dbReference type="Proteomes" id="UP000504638"/>
    </source>
</evidence>
<dbReference type="GeneID" id="54422381"/>
<feature type="compositionally biased region" description="Basic residues" evidence="1">
    <location>
        <begin position="421"/>
        <end position="430"/>
    </location>
</feature>
<feature type="compositionally biased region" description="Basic residues" evidence="1">
    <location>
        <begin position="329"/>
        <end position="339"/>
    </location>
</feature>
<sequence>MYRASGPLDHYDEPRRPERWDRDRFERLGGRDDRHHHEEYDRGFERDRGVSFAEPDRYSEDDRYARRPDFTDRPDTTSQALQPYTRRKSVAVRDDELARPRRPTYLRRQSSLDTFDRRPLPRYEDPYRPPRYVDLPLPYRKHDTPTPPRQRYREHREEIIVGPRDERYRDVSIHRSKSKRRKSRAPSVSSIGSSSSSEGSSPPVVLIGKRGKTRMPKRLVRKEAIVQMGLPYEEETDFFIVRRALAKEHIDEAIKISETIKTSNGNKKTTTTYKYEKGAENRSPPQALPPPPVAVPAPPVDHGHVHSIPPHPGMEEVITRKFVEEDHHHDHHLHDHHHHDGALVIREPPRPKSDREIREEIRALESERRALQRERDTEKDLIIAERVRDRDYDYDHHHHHHHHHDPRDREVLRVEKDSRVRSRSRRRRRADPKALGFAVSTLT</sequence>
<reference evidence="5" key="3">
    <citation type="submission" date="2025-04" db="UniProtKB">
        <authorList>
            <consortium name="RefSeq"/>
        </authorList>
    </citation>
    <scope>IDENTIFICATION</scope>
    <source>
        <strain evidence="5">CBS 781.70</strain>
    </source>
</reference>
<proteinExistence type="predicted"/>
<feature type="compositionally biased region" description="Basic and acidic residues" evidence="1">
    <location>
        <begin position="347"/>
        <end position="356"/>
    </location>
</feature>
<name>A0A6G1G539_9PEZI</name>